<dbReference type="GO" id="GO:0019353">
    <property type="term" value="P:protoporphyrinogen IX biosynthetic process from glutamate"/>
    <property type="evidence" value="ECO:0007669"/>
    <property type="project" value="TreeGrafter"/>
</dbReference>
<comment type="subcellular location">
    <subcellularLocation>
        <location evidence="7">Cytoplasm</location>
    </subcellularLocation>
</comment>
<keyword evidence="5 7" id="KW-0456">Lyase</keyword>
<dbReference type="HAMAP" id="MF_00218">
    <property type="entry name" value="URO_D"/>
    <property type="match status" value="1"/>
</dbReference>
<feature type="binding site" evidence="7">
    <location>
        <begin position="21"/>
        <end position="25"/>
    </location>
    <ligand>
        <name>substrate</name>
    </ligand>
</feature>
<dbReference type="RefSeq" id="WP_183266596.1">
    <property type="nucleotide sequence ID" value="NZ_JACHFJ010000008.1"/>
</dbReference>
<evidence type="ECO:0000256" key="7">
    <source>
        <dbReference type="HAMAP-Rule" id="MF_00218"/>
    </source>
</evidence>
<keyword evidence="4 7" id="KW-0210">Decarboxylase</keyword>
<dbReference type="InterPro" id="IPR006361">
    <property type="entry name" value="Uroporphyrinogen_deCO2ase_HemE"/>
</dbReference>
<organism evidence="11 12">
    <name type="scientific">Acidocella aromatica</name>
    <dbReference type="NCBI Taxonomy" id="1303579"/>
    <lineage>
        <taxon>Bacteria</taxon>
        <taxon>Pseudomonadati</taxon>
        <taxon>Pseudomonadota</taxon>
        <taxon>Alphaproteobacteria</taxon>
        <taxon>Acetobacterales</taxon>
        <taxon>Acidocellaceae</taxon>
        <taxon>Acidocella</taxon>
    </lineage>
</organism>
<feature type="site" description="Transition state stabilizer" evidence="7">
    <location>
        <position position="71"/>
    </location>
</feature>
<dbReference type="EMBL" id="JACHFJ010000008">
    <property type="protein sequence ID" value="MBB5373592.1"/>
    <property type="molecule type" value="Genomic_DNA"/>
</dbReference>
<dbReference type="UniPathway" id="UPA00251">
    <property type="reaction ID" value="UER00321"/>
</dbReference>
<evidence type="ECO:0000256" key="8">
    <source>
        <dbReference type="RuleBase" id="RU000554"/>
    </source>
</evidence>
<dbReference type="PANTHER" id="PTHR21091">
    <property type="entry name" value="METHYLTETRAHYDROFOLATE:HOMOCYSTEINE METHYLTRANSFERASE RELATED"/>
    <property type="match status" value="1"/>
</dbReference>
<evidence type="ECO:0000256" key="1">
    <source>
        <dbReference type="ARBA" id="ARBA00004804"/>
    </source>
</evidence>
<dbReference type="NCBIfam" id="TIGR01464">
    <property type="entry name" value="hemE"/>
    <property type="match status" value="1"/>
</dbReference>
<dbReference type="GO" id="GO:0004853">
    <property type="term" value="F:uroporphyrinogen decarboxylase activity"/>
    <property type="evidence" value="ECO:0007669"/>
    <property type="project" value="UniProtKB-UniRule"/>
</dbReference>
<evidence type="ECO:0000256" key="9">
    <source>
        <dbReference type="RuleBase" id="RU004169"/>
    </source>
</evidence>
<dbReference type="SUPFAM" id="SSF51726">
    <property type="entry name" value="UROD/MetE-like"/>
    <property type="match status" value="1"/>
</dbReference>
<dbReference type="EC" id="4.1.1.37" evidence="3 7"/>
<proteinExistence type="inferred from homology"/>
<evidence type="ECO:0000256" key="3">
    <source>
        <dbReference type="ARBA" id="ARBA00012288"/>
    </source>
</evidence>
<keyword evidence="7" id="KW-0963">Cytoplasm</keyword>
<protein>
    <recommendedName>
        <fullName evidence="3 7">Uroporphyrinogen decarboxylase</fullName>
        <shortName evidence="7">UPD</shortName>
        <shortName evidence="7">URO-D</shortName>
        <ecNumber evidence="3 7">4.1.1.37</ecNumber>
    </recommendedName>
</protein>
<evidence type="ECO:0000313" key="11">
    <source>
        <dbReference type="EMBL" id="MBB5373592.1"/>
    </source>
</evidence>
<dbReference type="GO" id="GO:0005829">
    <property type="term" value="C:cytosol"/>
    <property type="evidence" value="ECO:0007669"/>
    <property type="project" value="TreeGrafter"/>
</dbReference>
<evidence type="ECO:0000256" key="2">
    <source>
        <dbReference type="ARBA" id="ARBA00009935"/>
    </source>
</evidence>
<sequence>MKLLQALNGEPVWPPPVWLMRQAGRYLPEYRATRAEAGDFIRLCLNPALATEVTLQPIRKFGFDAAILFSDILILPMALGQGLRFAEGEGPRLPPLETVDILDPAKAPDVYAPVIETVRRLKTELPTETALIGFAGGPATVACYMLDGQGGGDFPRTRRLAYEKPDFVSDVLNILVDATIAYLSAQIEAGADCVMLFESWAGIFPAQQFRDLVIAPNKRITAALKERYPGVKIIGFPRLAGLMLGEYARESGVDAVGLDTVTDIENAVVACPEGTVFQGNLDPLLLKLGGEAMEAATRKLLATVKNRPHIFNLGHGITPDVPEANVVRLMEIIRSA</sequence>
<feature type="binding site" evidence="7">
    <location>
        <position position="71"/>
    </location>
    <ligand>
        <name>substrate</name>
    </ligand>
</feature>
<dbReference type="Proteomes" id="UP000553706">
    <property type="component" value="Unassembled WGS sequence"/>
</dbReference>
<comment type="pathway">
    <text evidence="1 7 8">Porphyrin-containing compound metabolism; protoporphyrin-IX biosynthesis; coproporphyrinogen-III from 5-aminolevulinate: step 4/4.</text>
</comment>
<dbReference type="PROSITE" id="PS00906">
    <property type="entry name" value="UROD_1"/>
    <property type="match status" value="1"/>
</dbReference>
<feature type="binding site" evidence="7">
    <location>
        <position position="315"/>
    </location>
    <ligand>
        <name>substrate</name>
    </ligand>
</feature>
<dbReference type="InterPro" id="IPR000257">
    <property type="entry name" value="Uroporphyrinogen_deCOase"/>
</dbReference>
<comment type="caution">
    <text evidence="11">The sequence shown here is derived from an EMBL/GenBank/DDBJ whole genome shotgun (WGS) entry which is preliminary data.</text>
</comment>
<evidence type="ECO:0000256" key="5">
    <source>
        <dbReference type="ARBA" id="ARBA00023239"/>
    </source>
</evidence>
<evidence type="ECO:0000259" key="10">
    <source>
        <dbReference type="PROSITE" id="PS00906"/>
    </source>
</evidence>
<dbReference type="Pfam" id="PF01208">
    <property type="entry name" value="URO-D"/>
    <property type="match status" value="1"/>
</dbReference>
<accession>A0A840VTP6</accession>
<keyword evidence="12" id="KW-1185">Reference proteome</keyword>
<dbReference type="AlphaFoldDB" id="A0A840VTP6"/>
<dbReference type="Gene3D" id="3.20.20.210">
    <property type="match status" value="1"/>
</dbReference>
<reference evidence="11 12" key="1">
    <citation type="submission" date="2020-08" db="EMBL/GenBank/DDBJ databases">
        <title>Genomic Encyclopedia of Type Strains, Phase IV (KMG-IV): sequencing the most valuable type-strain genomes for metagenomic binning, comparative biology and taxonomic classification.</title>
        <authorList>
            <person name="Goeker M."/>
        </authorList>
    </citation>
    <scope>NUCLEOTIDE SEQUENCE [LARGE SCALE GENOMIC DNA]</scope>
    <source>
        <strain evidence="11 12">DSM 27026</strain>
    </source>
</reference>
<comment type="subunit">
    <text evidence="7">Homodimer.</text>
</comment>
<gene>
    <name evidence="7" type="primary">hemE</name>
    <name evidence="11" type="ORF">HNP71_001856</name>
</gene>
<comment type="function">
    <text evidence="7">Catalyzes the decarboxylation of four acetate groups of uroporphyrinogen-III to yield coproporphyrinogen-III.</text>
</comment>
<dbReference type="InterPro" id="IPR038071">
    <property type="entry name" value="UROD/MetE-like_sf"/>
</dbReference>
<dbReference type="PANTHER" id="PTHR21091:SF169">
    <property type="entry name" value="UROPORPHYRINOGEN DECARBOXYLASE"/>
    <property type="match status" value="1"/>
</dbReference>
<name>A0A840VTP6_9PROT</name>
<feature type="binding site" evidence="7">
    <location>
        <position position="144"/>
    </location>
    <ligand>
        <name>substrate</name>
    </ligand>
</feature>
<comment type="catalytic activity">
    <reaction evidence="7 8">
        <text>uroporphyrinogen III + 4 H(+) = coproporphyrinogen III + 4 CO2</text>
        <dbReference type="Rhea" id="RHEA:19865"/>
        <dbReference type="ChEBI" id="CHEBI:15378"/>
        <dbReference type="ChEBI" id="CHEBI:16526"/>
        <dbReference type="ChEBI" id="CHEBI:57308"/>
        <dbReference type="ChEBI" id="CHEBI:57309"/>
        <dbReference type="EC" id="4.1.1.37"/>
    </reaction>
</comment>
<comment type="caution">
    <text evidence="7">Lacks conserved residue(s) required for the propagation of feature annotation.</text>
</comment>
<feature type="binding site" evidence="7">
    <location>
        <position position="199"/>
    </location>
    <ligand>
        <name>substrate</name>
    </ligand>
</feature>
<keyword evidence="6 7" id="KW-0627">Porphyrin biosynthesis</keyword>
<evidence type="ECO:0000313" key="12">
    <source>
        <dbReference type="Proteomes" id="UP000553706"/>
    </source>
</evidence>
<evidence type="ECO:0000256" key="4">
    <source>
        <dbReference type="ARBA" id="ARBA00022793"/>
    </source>
</evidence>
<dbReference type="CDD" id="cd00717">
    <property type="entry name" value="URO-D"/>
    <property type="match status" value="1"/>
</dbReference>
<comment type="similarity">
    <text evidence="2 7 9">Belongs to the uroporphyrinogen decarboxylase family.</text>
</comment>
<feature type="domain" description="Uroporphyrinogen decarboxylase (URO-D)" evidence="10">
    <location>
        <begin position="16"/>
        <end position="25"/>
    </location>
</feature>
<evidence type="ECO:0000256" key="6">
    <source>
        <dbReference type="ARBA" id="ARBA00023244"/>
    </source>
</evidence>